<organism evidence="2 3">
    <name type="scientific">Marmoricola endophyticus</name>
    <dbReference type="NCBI Taxonomy" id="2040280"/>
    <lineage>
        <taxon>Bacteria</taxon>
        <taxon>Bacillati</taxon>
        <taxon>Actinomycetota</taxon>
        <taxon>Actinomycetes</taxon>
        <taxon>Propionibacteriales</taxon>
        <taxon>Nocardioidaceae</taxon>
        <taxon>Marmoricola</taxon>
    </lineage>
</organism>
<keyword evidence="3" id="KW-1185">Reference proteome</keyword>
<dbReference type="GO" id="GO:0016747">
    <property type="term" value="F:acyltransferase activity, transferring groups other than amino-acyl groups"/>
    <property type="evidence" value="ECO:0007669"/>
    <property type="project" value="InterPro"/>
</dbReference>
<dbReference type="Pfam" id="PF00583">
    <property type="entry name" value="Acetyltransf_1"/>
    <property type="match status" value="1"/>
</dbReference>
<dbReference type="EMBL" id="BMKQ01000001">
    <property type="protein sequence ID" value="GGF32685.1"/>
    <property type="molecule type" value="Genomic_DNA"/>
</dbReference>
<protein>
    <recommendedName>
        <fullName evidence="1">N-acetyltransferase domain-containing protein</fullName>
    </recommendedName>
</protein>
<feature type="domain" description="N-acetyltransferase" evidence="1">
    <location>
        <begin position="4"/>
        <end position="172"/>
    </location>
</feature>
<name>A0A917BBJ5_9ACTN</name>
<dbReference type="InterPro" id="IPR000182">
    <property type="entry name" value="GNAT_dom"/>
</dbReference>
<comment type="caution">
    <text evidence="2">The sequence shown here is derived from an EMBL/GenBank/DDBJ whole genome shotgun (WGS) entry which is preliminary data.</text>
</comment>
<dbReference type="InterPro" id="IPR016181">
    <property type="entry name" value="Acyl_CoA_acyltransferase"/>
</dbReference>
<reference evidence="2" key="2">
    <citation type="submission" date="2020-09" db="EMBL/GenBank/DDBJ databases">
        <authorList>
            <person name="Sun Q."/>
            <person name="Zhou Y."/>
        </authorList>
    </citation>
    <scope>NUCLEOTIDE SEQUENCE</scope>
    <source>
        <strain evidence="2">CGMCC 1.16067</strain>
    </source>
</reference>
<dbReference type="PROSITE" id="PS51186">
    <property type="entry name" value="GNAT"/>
    <property type="match status" value="1"/>
</dbReference>
<reference evidence="2" key="1">
    <citation type="journal article" date="2014" name="Int. J. Syst. Evol. Microbiol.">
        <title>Complete genome sequence of Corynebacterium casei LMG S-19264T (=DSM 44701T), isolated from a smear-ripened cheese.</title>
        <authorList>
            <consortium name="US DOE Joint Genome Institute (JGI-PGF)"/>
            <person name="Walter F."/>
            <person name="Albersmeier A."/>
            <person name="Kalinowski J."/>
            <person name="Ruckert C."/>
        </authorList>
    </citation>
    <scope>NUCLEOTIDE SEQUENCE</scope>
    <source>
        <strain evidence="2">CGMCC 1.16067</strain>
    </source>
</reference>
<sequence length="182" mass="19940">MDEVSVRTRRDGDLPALLEIISAQQAETGYPLRWPWPGDLADFVRRPEEVAAWVAEVDGAVAGHVALHRVADDELGALWSAAHGVPIDELRCVGVLFADRRRSRRGVGSVLLDRATRAGLRDGKALVLDVVAGHREPVELYLRRGWVVVGHARPDWLPASEDPVLVMVLPRSSEHGPSTTRG</sequence>
<evidence type="ECO:0000313" key="3">
    <source>
        <dbReference type="Proteomes" id="UP000649179"/>
    </source>
</evidence>
<proteinExistence type="predicted"/>
<dbReference type="SUPFAM" id="SSF55729">
    <property type="entry name" value="Acyl-CoA N-acyltransferases (Nat)"/>
    <property type="match status" value="1"/>
</dbReference>
<dbReference type="AlphaFoldDB" id="A0A917BBJ5"/>
<dbReference type="RefSeq" id="WP_188777537.1">
    <property type="nucleotide sequence ID" value="NZ_BMKQ01000001.1"/>
</dbReference>
<accession>A0A917BBJ5</accession>
<dbReference type="Proteomes" id="UP000649179">
    <property type="component" value="Unassembled WGS sequence"/>
</dbReference>
<dbReference type="Gene3D" id="3.40.630.30">
    <property type="match status" value="1"/>
</dbReference>
<gene>
    <name evidence="2" type="ORF">GCM10011519_02620</name>
</gene>
<evidence type="ECO:0000313" key="2">
    <source>
        <dbReference type="EMBL" id="GGF32685.1"/>
    </source>
</evidence>
<evidence type="ECO:0000259" key="1">
    <source>
        <dbReference type="PROSITE" id="PS51186"/>
    </source>
</evidence>